<evidence type="ECO:0000256" key="1">
    <source>
        <dbReference type="ARBA" id="ARBA00004496"/>
    </source>
</evidence>
<dbReference type="Proteomes" id="UP000018780">
    <property type="component" value="Chromosome"/>
</dbReference>
<proteinExistence type="inferred from homology"/>
<name>V9VT20_9RHOB</name>
<dbReference type="InterPro" id="IPR042119">
    <property type="entry name" value="QueA_dom2"/>
</dbReference>
<dbReference type="KEGG" id="lmd:METH_09180"/>
<evidence type="ECO:0000256" key="5">
    <source>
        <dbReference type="ARBA" id="ARBA00022679"/>
    </source>
</evidence>
<protein>
    <recommendedName>
        <fullName evidence="11 13">S-adenosylmethionine:tRNA ribosyltransferase-isomerase</fullName>
        <ecNumber evidence="10 13">2.4.99.17</ecNumber>
    </recommendedName>
    <alternativeName>
        <fullName evidence="12 13">Queuosine biosynthesis protein QueA</fullName>
    </alternativeName>
</protein>
<evidence type="ECO:0000256" key="3">
    <source>
        <dbReference type="ARBA" id="ARBA00011245"/>
    </source>
</evidence>
<keyword evidence="5 13" id="KW-0808">Transferase</keyword>
<dbReference type="NCBIfam" id="NF001140">
    <property type="entry name" value="PRK00147.1"/>
    <property type="match status" value="1"/>
</dbReference>
<dbReference type="Gene3D" id="3.40.1780.10">
    <property type="entry name" value="QueA-like"/>
    <property type="match status" value="1"/>
</dbReference>
<evidence type="ECO:0000256" key="13">
    <source>
        <dbReference type="HAMAP-Rule" id="MF_00113"/>
    </source>
</evidence>
<dbReference type="GO" id="GO:0051075">
    <property type="term" value="F:S-adenosylmethionine:tRNA ribosyltransferase-isomerase activity"/>
    <property type="evidence" value="ECO:0007669"/>
    <property type="project" value="UniProtKB-EC"/>
</dbReference>
<evidence type="ECO:0000256" key="10">
    <source>
        <dbReference type="ARBA" id="ARBA00066503"/>
    </source>
</evidence>
<keyword evidence="7 13" id="KW-0671">Queuosine biosynthesis</keyword>
<keyword evidence="4 13" id="KW-0963">Cytoplasm</keyword>
<dbReference type="UniPathway" id="UPA00392"/>
<keyword evidence="15" id="KW-1185">Reference proteome</keyword>
<dbReference type="STRING" id="999552.METH_09180"/>
<evidence type="ECO:0000256" key="11">
    <source>
        <dbReference type="ARBA" id="ARBA00069325"/>
    </source>
</evidence>
<dbReference type="Gene3D" id="2.40.10.240">
    <property type="entry name" value="QueA-like"/>
    <property type="match status" value="1"/>
</dbReference>
<dbReference type="AlphaFoldDB" id="V9VT20"/>
<dbReference type="FunFam" id="3.40.1780.10:FF:000001">
    <property type="entry name" value="S-adenosylmethionine:tRNA ribosyltransferase-isomerase"/>
    <property type="match status" value="1"/>
</dbReference>
<evidence type="ECO:0000256" key="7">
    <source>
        <dbReference type="ARBA" id="ARBA00022785"/>
    </source>
</evidence>
<dbReference type="HAMAP" id="MF_00113">
    <property type="entry name" value="QueA"/>
    <property type="match status" value="1"/>
</dbReference>
<sequence length="361" mass="38723">MKLSDFDFDLPDDLIATRPASPRSAARLLVAAGGDLHDGQVTDLVRWLNPGDRLVLNDTKVIPARLSGLRHRDSAQGAVAARIEATLLEPRADGTWAALLKPLKKIKPGEEIVFSADLSATLEAVSEGQGHLRFNLSGTGFDAALAEAGAMPLPPYIAAKRAADEQDKTDYQTVWARNSGAVAAPTASLHFDAPLLAALKARGVEISYVTLHVGAGTFLPVKVEDVTTHRMHAEWGRVSEQAAAEIAATKAAGGRVIPVGTTALRLIESAAKDGQIHPWEGDTDIFIYPGFGFQVADALMTNFHLPKSTLLMLVSALMGQEEIRRIYDHAVGNRYRFFSYGDASLLIPAKADTLQKSGKKS</sequence>
<evidence type="ECO:0000256" key="8">
    <source>
        <dbReference type="ARBA" id="ARBA00052751"/>
    </source>
</evidence>
<dbReference type="InterPro" id="IPR036100">
    <property type="entry name" value="QueA_sf"/>
</dbReference>
<dbReference type="RefSeq" id="WP_024090090.1">
    <property type="nucleotide sequence ID" value="NC_023135.1"/>
</dbReference>
<dbReference type="HOGENOM" id="CLU_039110_1_1_5"/>
<dbReference type="GO" id="GO:0005737">
    <property type="term" value="C:cytoplasm"/>
    <property type="evidence" value="ECO:0007669"/>
    <property type="project" value="UniProtKB-SubCell"/>
</dbReference>
<dbReference type="InterPro" id="IPR042118">
    <property type="entry name" value="QueA_dom1"/>
</dbReference>
<dbReference type="OrthoDB" id="9805933at2"/>
<dbReference type="Pfam" id="PF02547">
    <property type="entry name" value="Queuosine_synth"/>
    <property type="match status" value="1"/>
</dbReference>
<accession>V9VT20</accession>
<evidence type="ECO:0000313" key="15">
    <source>
        <dbReference type="Proteomes" id="UP000018780"/>
    </source>
</evidence>
<dbReference type="NCBIfam" id="TIGR00113">
    <property type="entry name" value="queA"/>
    <property type="match status" value="1"/>
</dbReference>
<comment type="pathway">
    <text evidence="2 13">tRNA modification; tRNA-queuosine biosynthesis.</text>
</comment>
<comment type="subcellular location">
    <subcellularLocation>
        <location evidence="1 13">Cytoplasm</location>
    </subcellularLocation>
</comment>
<evidence type="ECO:0000256" key="4">
    <source>
        <dbReference type="ARBA" id="ARBA00022490"/>
    </source>
</evidence>
<dbReference type="GO" id="GO:0008616">
    <property type="term" value="P:tRNA queuosine(34) biosynthetic process"/>
    <property type="evidence" value="ECO:0007669"/>
    <property type="project" value="UniProtKB-UniRule"/>
</dbReference>
<evidence type="ECO:0000256" key="6">
    <source>
        <dbReference type="ARBA" id="ARBA00022691"/>
    </source>
</evidence>
<comment type="function">
    <text evidence="13">Transfers and isomerizes the ribose moiety from AdoMet to the 7-aminomethyl group of 7-deazaguanine (preQ1-tRNA) to give epoxyqueuosine (oQ-tRNA).</text>
</comment>
<reference evidence="14 15" key="1">
    <citation type="submission" date="2013-09" db="EMBL/GenBank/DDBJ databases">
        <authorList>
            <consortium name="DOE Joint Genome Institute"/>
            <person name="Klenk H.-P."/>
            <person name="Huntemann M."/>
            <person name="Han J."/>
            <person name="Chen A."/>
            <person name="Kyrpides N."/>
            <person name="Mavromatis K."/>
            <person name="Markowitz V."/>
            <person name="Palaniappan K."/>
            <person name="Ivanova N."/>
            <person name="Schaumberg A."/>
            <person name="Pati A."/>
            <person name="Liolios K."/>
            <person name="Nordberg H.P."/>
            <person name="Cantor M.N."/>
            <person name="Hua S.X."/>
            <person name="Woyke T."/>
        </authorList>
    </citation>
    <scope>NUCLEOTIDE SEQUENCE [LARGE SCALE GENOMIC DNA]</scope>
    <source>
        <strain evidence="14 15">DSM 14336</strain>
    </source>
</reference>
<dbReference type="PANTHER" id="PTHR30307">
    <property type="entry name" value="S-ADENOSYLMETHIONINE:TRNA RIBOSYLTRANSFERASE-ISOMERASE"/>
    <property type="match status" value="1"/>
</dbReference>
<evidence type="ECO:0000256" key="12">
    <source>
        <dbReference type="ARBA" id="ARBA00076160"/>
    </source>
</evidence>
<keyword evidence="6 13" id="KW-0949">S-adenosyl-L-methionine</keyword>
<evidence type="ECO:0000256" key="2">
    <source>
        <dbReference type="ARBA" id="ARBA00004691"/>
    </source>
</evidence>
<evidence type="ECO:0000313" key="14">
    <source>
        <dbReference type="EMBL" id="AHD00829.1"/>
    </source>
</evidence>
<dbReference type="EC" id="2.4.99.17" evidence="10 13"/>
<dbReference type="EMBL" id="CP006773">
    <property type="protein sequence ID" value="AHD00829.1"/>
    <property type="molecule type" value="Genomic_DNA"/>
</dbReference>
<dbReference type="PATRIC" id="fig|999552.6.peg.1836"/>
<dbReference type="SUPFAM" id="SSF111337">
    <property type="entry name" value="QueA-like"/>
    <property type="match status" value="1"/>
</dbReference>
<dbReference type="PANTHER" id="PTHR30307:SF0">
    <property type="entry name" value="S-ADENOSYLMETHIONINE:TRNA RIBOSYLTRANSFERASE-ISOMERASE"/>
    <property type="match status" value="1"/>
</dbReference>
<gene>
    <name evidence="13" type="primary">queA</name>
    <name evidence="14" type="ORF">METH_09180</name>
</gene>
<comment type="subunit">
    <text evidence="3 13">Monomer.</text>
</comment>
<comment type="catalytic activity">
    <reaction evidence="8 13">
        <text>7-aminomethyl-7-carbaguanosine(34) in tRNA + S-adenosyl-L-methionine = epoxyqueuosine(34) in tRNA + adenine + L-methionine + 2 H(+)</text>
        <dbReference type="Rhea" id="RHEA:32155"/>
        <dbReference type="Rhea" id="RHEA-COMP:10342"/>
        <dbReference type="Rhea" id="RHEA-COMP:18582"/>
        <dbReference type="ChEBI" id="CHEBI:15378"/>
        <dbReference type="ChEBI" id="CHEBI:16708"/>
        <dbReference type="ChEBI" id="CHEBI:57844"/>
        <dbReference type="ChEBI" id="CHEBI:59789"/>
        <dbReference type="ChEBI" id="CHEBI:82833"/>
        <dbReference type="ChEBI" id="CHEBI:194443"/>
        <dbReference type="EC" id="2.4.99.17"/>
    </reaction>
</comment>
<evidence type="ECO:0000256" key="9">
    <source>
        <dbReference type="ARBA" id="ARBA00061210"/>
    </source>
</evidence>
<dbReference type="InterPro" id="IPR003699">
    <property type="entry name" value="QueA"/>
</dbReference>
<comment type="similarity">
    <text evidence="9 13">Belongs to the QueA family.</text>
</comment>
<organism evidence="14 15">
    <name type="scientific">Leisingera methylohalidivorans DSM 14336</name>
    <dbReference type="NCBI Taxonomy" id="999552"/>
    <lineage>
        <taxon>Bacteria</taxon>
        <taxon>Pseudomonadati</taxon>
        <taxon>Pseudomonadota</taxon>
        <taxon>Alphaproteobacteria</taxon>
        <taxon>Rhodobacterales</taxon>
        <taxon>Roseobacteraceae</taxon>
        <taxon>Leisingera</taxon>
    </lineage>
</organism>